<dbReference type="InterPro" id="IPR036770">
    <property type="entry name" value="Ankyrin_rpt-contain_sf"/>
</dbReference>
<protein>
    <submittedName>
        <fullName evidence="4">Uncharacterized protein</fullName>
    </submittedName>
</protein>
<dbReference type="PROSITE" id="PS50297">
    <property type="entry name" value="ANK_REP_REGION"/>
    <property type="match status" value="1"/>
</dbReference>
<dbReference type="PROSITE" id="PS50088">
    <property type="entry name" value="ANK_REPEAT"/>
    <property type="match status" value="2"/>
</dbReference>
<dbReference type="EMBL" id="UOEK01000652">
    <property type="protein sequence ID" value="VAW09778.1"/>
    <property type="molecule type" value="Genomic_DNA"/>
</dbReference>
<dbReference type="PANTHER" id="PTHR24198">
    <property type="entry name" value="ANKYRIN REPEAT AND PROTEIN KINASE DOMAIN-CONTAINING PROTEIN"/>
    <property type="match status" value="1"/>
</dbReference>
<proteinExistence type="predicted"/>
<feature type="region of interest" description="Disordered" evidence="3">
    <location>
        <begin position="22"/>
        <end position="66"/>
    </location>
</feature>
<dbReference type="PROSITE" id="PS51257">
    <property type="entry name" value="PROKAR_LIPOPROTEIN"/>
    <property type="match status" value="1"/>
</dbReference>
<dbReference type="Pfam" id="PF12796">
    <property type="entry name" value="Ank_2"/>
    <property type="match status" value="1"/>
</dbReference>
<evidence type="ECO:0000256" key="2">
    <source>
        <dbReference type="ARBA" id="ARBA00023043"/>
    </source>
</evidence>
<reference evidence="4" key="1">
    <citation type="submission" date="2018-06" db="EMBL/GenBank/DDBJ databases">
        <authorList>
            <person name="Zhirakovskaya E."/>
        </authorList>
    </citation>
    <scope>NUCLEOTIDE SEQUENCE</scope>
</reference>
<keyword evidence="1" id="KW-0677">Repeat</keyword>
<dbReference type="InterPro" id="IPR002110">
    <property type="entry name" value="Ankyrin_rpt"/>
</dbReference>
<keyword evidence="2" id="KW-0040">ANK repeat</keyword>
<dbReference type="PANTHER" id="PTHR24198:SF165">
    <property type="entry name" value="ANKYRIN REPEAT-CONTAINING PROTEIN-RELATED"/>
    <property type="match status" value="1"/>
</dbReference>
<feature type="compositionally biased region" description="Low complexity" evidence="3">
    <location>
        <begin position="48"/>
        <end position="66"/>
    </location>
</feature>
<evidence type="ECO:0000256" key="1">
    <source>
        <dbReference type="ARBA" id="ARBA00022737"/>
    </source>
</evidence>
<sequence>MRSHVGLLIVLALVAASCSDTTARPTTSAAPTVSAGPRVSTTEPRIQTTSSVGTTTTTFPPGLPSGQRGCGSLESFYYATDLVAMEAQPVILATILGDTGLLGELLATGSDPDEINEFYGQTGLTTAIESDCYEAIDLLLTAGASPNLSIPEMMWTPLQMAIRRDNAALVERLIVLGADVDAVGPEEDTALTLAASREAPSEVLRLLLDAGADLEHSNWVGTAIENAVGSVDNVTLLFEAGAEPAGALYEAVAVNALGTLKYLLDQGIPVNVPPPADARFPEQSLLARAEATGRTEIAQFLRDLGAE</sequence>
<dbReference type="SMART" id="SM00248">
    <property type="entry name" value="ANK"/>
    <property type="match status" value="5"/>
</dbReference>
<evidence type="ECO:0000256" key="3">
    <source>
        <dbReference type="SAM" id="MobiDB-lite"/>
    </source>
</evidence>
<name>A0A3B0SW81_9ZZZZ</name>
<dbReference type="Gene3D" id="1.25.40.20">
    <property type="entry name" value="Ankyrin repeat-containing domain"/>
    <property type="match status" value="1"/>
</dbReference>
<gene>
    <name evidence="4" type="ORF">MNBD_ACTINO02-2631</name>
</gene>
<feature type="compositionally biased region" description="Low complexity" evidence="3">
    <location>
        <begin position="22"/>
        <end position="37"/>
    </location>
</feature>
<evidence type="ECO:0000313" key="4">
    <source>
        <dbReference type="EMBL" id="VAW09778.1"/>
    </source>
</evidence>
<accession>A0A3B0SW81</accession>
<dbReference type="SUPFAM" id="SSF48403">
    <property type="entry name" value="Ankyrin repeat"/>
    <property type="match status" value="1"/>
</dbReference>
<dbReference type="AlphaFoldDB" id="A0A3B0SW81"/>
<organism evidence="4">
    <name type="scientific">hydrothermal vent metagenome</name>
    <dbReference type="NCBI Taxonomy" id="652676"/>
    <lineage>
        <taxon>unclassified sequences</taxon>
        <taxon>metagenomes</taxon>
        <taxon>ecological metagenomes</taxon>
    </lineage>
</organism>